<evidence type="ECO:0000313" key="3">
    <source>
        <dbReference type="Proteomes" id="UP000252554"/>
    </source>
</evidence>
<keyword evidence="1" id="KW-1133">Transmembrane helix</keyword>
<accession>A0A365PS05</accession>
<evidence type="ECO:0000313" key="2">
    <source>
        <dbReference type="EMBL" id="RBA55665.1"/>
    </source>
</evidence>
<feature type="transmembrane region" description="Helical" evidence="1">
    <location>
        <begin position="61"/>
        <end position="82"/>
    </location>
</feature>
<name>A0A365PS05_9GAMM</name>
<dbReference type="AlphaFoldDB" id="A0A365PS05"/>
<feature type="transmembrane region" description="Helical" evidence="1">
    <location>
        <begin position="20"/>
        <end position="41"/>
    </location>
</feature>
<reference evidence="2 3" key="1">
    <citation type="submission" date="2018-06" db="EMBL/GenBank/DDBJ databases">
        <title>Whole genome sequencing of four bacterial strains from South Shetland trench revealing bio-synthetic gene clusters.</title>
        <authorList>
            <person name="Abdel-Mageed W.M."/>
            <person name="Lehri B."/>
            <person name="Jarmusch S.A."/>
            <person name="Miranda K."/>
            <person name="Goodfellow M."/>
            <person name="Jaspars M."/>
            <person name="Karlyshev A.V."/>
        </authorList>
    </citation>
    <scope>NUCLEOTIDE SEQUENCE [LARGE SCALE GENOMIC DNA]</scope>
    <source>
        <strain evidence="2 3">SST2</strain>
    </source>
</reference>
<protein>
    <submittedName>
        <fullName evidence="2">DUF4149 domain-containing protein</fullName>
    </submittedName>
</protein>
<proteinExistence type="predicted"/>
<feature type="transmembrane region" description="Helical" evidence="1">
    <location>
        <begin position="94"/>
        <end position="112"/>
    </location>
</feature>
<organism evidence="2 3">
    <name type="scientific">Stutzerimonas zhaodongensis</name>
    <dbReference type="NCBI Taxonomy" id="1176257"/>
    <lineage>
        <taxon>Bacteria</taxon>
        <taxon>Pseudomonadati</taxon>
        <taxon>Pseudomonadota</taxon>
        <taxon>Gammaproteobacteria</taxon>
        <taxon>Pseudomonadales</taxon>
        <taxon>Pseudomonadaceae</taxon>
        <taxon>Stutzerimonas</taxon>
    </lineage>
</organism>
<keyword evidence="1" id="KW-0812">Transmembrane</keyword>
<evidence type="ECO:0000256" key="1">
    <source>
        <dbReference type="SAM" id="Phobius"/>
    </source>
</evidence>
<sequence length="143" mass="15572">MSRFAISESRPMRAGAISWLLAQTFWVGGLWLLQFVMLPALAKIGLAPLLIEEIAGSLQPLLVGFAAFCVLLQALVLIQLCGLRSLWRDPRGQVLLAVLLLAGSHFAARAGIIESPYWLVFSYLAMGLCGLILVLQVAPGRER</sequence>
<keyword evidence="1" id="KW-0472">Membrane</keyword>
<dbReference type="EMBL" id="QNTV01000012">
    <property type="protein sequence ID" value="RBA55665.1"/>
    <property type="molecule type" value="Genomic_DNA"/>
</dbReference>
<gene>
    <name evidence="2" type="ORF">DQ403_15290</name>
</gene>
<comment type="caution">
    <text evidence="2">The sequence shown here is derived from an EMBL/GenBank/DDBJ whole genome shotgun (WGS) entry which is preliminary data.</text>
</comment>
<dbReference type="Proteomes" id="UP000252554">
    <property type="component" value="Unassembled WGS sequence"/>
</dbReference>
<feature type="transmembrane region" description="Helical" evidence="1">
    <location>
        <begin position="118"/>
        <end position="138"/>
    </location>
</feature>